<dbReference type="Proteomes" id="UP001303211">
    <property type="component" value="Chromosome"/>
</dbReference>
<dbReference type="RefSeq" id="WP_317701659.1">
    <property type="nucleotide sequence ID" value="NZ_CP136921.1"/>
</dbReference>
<keyword evidence="3" id="KW-1185">Reference proteome</keyword>
<dbReference type="PIRSF" id="PIRSF032131">
    <property type="entry name" value="UCP032131"/>
    <property type="match status" value="1"/>
</dbReference>
<protein>
    <submittedName>
        <fullName evidence="2">DUF1178 family protein</fullName>
    </submittedName>
</protein>
<evidence type="ECO:0000313" key="2">
    <source>
        <dbReference type="EMBL" id="WOO32194.1"/>
    </source>
</evidence>
<name>A0ABZ0J5M6_9BURK</name>
<dbReference type="Pfam" id="PF06676">
    <property type="entry name" value="DUF1178"/>
    <property type="match status" value="1"/>
</dbReference>
<sequence>MKVLDLFCADDHAFEGWFGSEDDFQSQLARGLVQCPLCGNAHIRKGLSAPRLNLRSSSDAGSQASQPTQPVQATNGAVTPQAMHAAWLHMARQIVARTEDVGQRFAVEARRMHYGEIEERPIRGQASPGETAELLDEGIAVLPLLLPDAATESLQ</sequence>
<dbReference type="EMBL" id="CP136921">
    <property type="protein sequence ID" value="WOO32194.1"/>
    <property type="molecule type" value="Genomic_DNA"/>
</dbReference>
<accession>A0ABZ0J5M6</accession>
<reference evidence="2 3" key="1">
    <citation type="submission" date="2023-03" db="EMBL/GenBank/DDBJ databases">
        <title>Diaphorobacter basophil sp. nov., isolated from a sewage-treatment plant.</title>
        <authorList>
            <person name="Yang K."/>
        </authorList>
    </citation>
    <scope>NUCLEOTIDE SEQUENCE [LARGE SCALE GENOMIC DNA]</scope>
    <source>
        <strain evidence="2 3">Y-1</strain>
    </source>
</reference>
<evidence type="ECO:0000313" key="3">
    <source>
        <dbReference type="Proteomes" id="UP001303211"/>
    </source>
</evidence>
<evidence type="ECO:0000256" key="1">
    <source>
        <dbReference type="SAM" id="MobiDB-lite"/>
    </source>
</evidence>
<dbReference type="InterPro" id="IPR009562">
    <property type="entry name" value="DUF1178"/>
</dbReference>
<proteinExistence type="predicted"/>
<feature type="region of interest" description="Disordered" evidence="1">
    <location>
        <begin position="54"/>
        <end position="74"/>
    </location>
</feature>
<organism evidence="2 3">
    <name type="scientific">Diaphorobacter limosus</name>
    <dbReference type="NCBI Taxonomy" id="3036128"/>
    <lineage>
        <taxon>Bacteria</taxon>
        <taxon>Pseudomonadati</taxon>
        <taxon>Pseudomonadota</taxon>
        <taxon>Betaproteobacteria</taxon>
        <taxon>Burkholderiales</taxon>
        <taxon>Comamonadaceae</taxon>
        <taxon>Diaphorobacter</taxon>
    </lineage>
</organism>
<gene>
    <name evidence="2" type="ORF">P4826_17675</name>
</gene>